<dbReference type="EMBL" id="BMPO01000002">
    <property type="protein sequence ID" value="GGJ84649.1"/>
    <property type="molecule type" value="Genomic_DNA"/>
</dbReference>
<protein>
    <recommendedName>
        <fullName evidence="3">DUF2188 domain-containing protein</fullName>
    </recommendedName>
</protein>
<evidence type="ECO:0000313" key="2">
    <source>
        <dbReference type="Proteomes" id="UP000635983"/>
    </source>
</evidence>
<sequence length="66" mass="7238">MISITVTLEDLATRRAWVVKVGSMEIRFATEAEARAYAGTLRERIRAPHGLTPIAHAGAKHADPKK</sequence>
<comment type="caution">
    <text evidence="1">The sequence shown here is derived from an EMBL/GenBank/DDBJ whole genome shotgun (WGS) entry which is preliminary data.</text>
</comment>
<accession>A0A917UTG8</accession>
<evidence type="ECO:0000313" key="1">
    <source>
        <dbReference type="EMBL" id="GGJ84649.1"/>
    </source>
</evidence>
<gene>
    <name evidence="1" type="ORF">GCM10009304_08340</name>
</gene>
<dbReference type="AlphaFoldDB" id="A0A917UTG8"/>
<evidence type="ECO:0008006" key="3">
    <source>
        <dbReference type="Google" id="ProtNLM"/>
    </source>
</evidence>
<reference evidence="1" key="2">
    <citation type="submission" date="2020-09" db="EMBL/GenBank/DDBJ databases">
        <authorList>
            <person name="Sun Q."/>
            <person name="Ohkuma M."/>
        </authorList>
    </citation>
    <scope>NUCLEOTIDE SEQUENCE</scope>
    <source>
        <strain evidence="1">JCM 30078</strain>
    </source>
</reference>
<dbReference type="Proteomes" id="UP000635983">
    <property type="component" value="Unassembled WGS sequence"/>
</dbReference>
<proteinExistence type="predicted"/>
<reference evidence="1" key="1">
    <citation type="journal article" date="2014" name="Int. J. Syst. Evol. Microbiol.">
        <title>Complete genome sequence of Corynebacterium casei LMG S-19264T (=DSM 44701T), isolated from a smear-ripened cheese.</title>
        <authorList>
            <consortium name="US DOE Joint Genome Institute (JGI-PGF)"/>
            <person name="Walter F."/>
            <person name="Albersmeier A."/>
            <person name="Kalinowski J."/>
            <person name="Ruckert C."/>
        </authorList>
    </citation>
    <scope>NUCLEOTIDE SEQUENCE</scope>
    <source>
        <strain evidence="1">JCM 30078</strain>
    </source>
</reference>
<keyword evidence="2" id="KW-1185">Reference proteome</keyword>
<name>A0A917UTG8_9PSED</name>
<organism evidence="1 2">
    <name type="scientific">Pseudomonas matsuisoli</name>
    <dbReference type="NCBI Taxonomy" id="1515666"/>
    <lineage>
        <taxon>Bacteria</taxon>
        <taxon>Pseudomonadati</taxon>
        <taxon>Pseudomonadota</taxon>
        <taxon>Gammaproteobacteria</taxon>
        <taxon>Pseudomonadales</taxon>
        <taxon>Pseudomonadaceae</taxon>
        <taxon>Pseudomonas</taxon>
    </lineage>
</organism>